<reference evidence="1 2" key="1">
    <citation type="submission" date="2020-08" db="EMBL/GenBank/DDBJ databases">
        <title>A Genomic Blueprint of the Chicken Gut Microbiome.</title>
        <authorList>
            <person name="Gilroy R."/>
            <person name="Ravi A."/>
            <person name="Getino M."/>
            <person name="Pursley I."/>
            <person name="Horton D.L."/>
            <person name="Alikhan N.-F."/>
            <person name="Baker D."/>
            <person name="Gharbi K."/>
            <person name="Hall N."/>
            <person name="Watson M."/>
            <person name="Adriaenssens E.M."/>
            <person name="Foster-Nyarko E."/>
            <person name="Jarju S."/>
            <person name="Secka A."/>
            <person name="Antonio M."/>
            <person name="Oren A."/>
            <person name="Chaudhuri R."/>
            <person name="La Ragione R.M."/>
            <person name="Hildebrand F."/>
            <person name="Pallen M.J."/>
        </authorList>
    </citation>
    <scope>NUCLEOTIDE SEQUENCE [LARGE SCALE GENOMIC DNA]</scope>
    <source>
        <strain evidence="1 2">Sa3CUN2</strain>
    </source>
</reference>
<dbReference type="Gene3D" id="3.40.50.150">
    <property type="entry name" value="Vaccinia Virus protein VP39"/>
    <property type="match status" value="1"/>
</dbReference>
<dbReference type="PANTHER" id="PTHR38451:SF1">
    <property type="entry name" value="TRNA (ADENINE(22)-N(1))-METHYLTRANSFERASE"/>
    <property type="match status" value="1"/>
</dbReference>
<dbReference type="InterPro" id="IPR006901">
    <property type="entry name" value="TrmK"/>
</dbReference>
<comment type="caution">
    <text evidence="1">The sequence shown here is derived from an EMBL/GenBank/DDBJ whole genome shotgun (WGS) entry which is preliminary data.</text>
</comment>
<sequence>MDAQNLSQRLETVAEFVPKGARVADIGSDHGYLPAALALQKRITYAVAGEVVKGPYENAVHEIQKLKLANIIQSRLADGLAAIEDADRIDTITIAGMGGALITQILDAHPEKLTGVSRLILQPNVGEARLRTWLMDHQFQIMAEKMIAEDDHIYEVIVAEPSIVPFRYSKYELTFGPFLLEAHSPVFDEKWHGELQRQKMVLQQMSHASQPPVKKIHQQEEYIALIEEALNNDDR</sequence>
<dbReference type="Gene3D" id="1.10.287.1890">
    <property type="match status" value="1"/>
</dbReference>
<protein>
    <submittedName>
        <fullName evidence="1">tRNA (Adenine-N(1))-methyltransferase</fullName>
    </submittedName>
</protein>
<gene>
    <name evidence="1" type="ORF">H9564_02640</name>
</gene>
<dbReference type="RefSeq" id="WP_191683997.1">
    <property type="nucleotide sequence ID" value="NZ_JACSQW010000004.1"/>
</dbReference>
<evidence type="ECO:0000313" key="2">
    <source>
        <dbReference type="Proteomes" id="UP000616837"/>
    </source>
</evidence>
<dbReference type="PANTHER" id="PTHR38451">
    <property type="entry name" value="TRNA (ADENINE(22)-N(1))-METHYLTRANSFERASE"/>
    <property type="match status" value="1"/>
</dbReference>
<evidence type="ECO:0000313" key="1">
    <source>
        <dbReference type="EMBL" id="MBD7894630.1"/>
    </source>
</evidence>
<dbReference type="Proteomes" id="UP000616837">
    <property type="component" value="Unassembled WGS sequence"/>
</dbReference>
<name>A0ABR8PBH8_9LACO</name>
<dbReference type="InterPro" id="IPR029063">
    <property type="entry name" value="SAM-dependent_MTases_sf"/>
</dbReference>
<keyword evidence="2" id="KW-1185">Reference proteome</keyword>
<organism evidence="1 2">
    <name type="scientific">Limosilactobacillus avistercoris</name>
    <dbReference type="NCBI Taxonomy" id="2762243"/>
    <lineage>
        <taxon>Bacteria</taxon>
        <taxon>Bacillati</taxon>
        <taxon>Bacillota</taxon>
        <taxon>Bacilli</taxon>
        <taxon>Lactobacillales</taxon>
        <taxon>Lactobacillaceae</taxon>
        <taxon>Limosilactobacillus</taxon>
    </lineage>
</organism>
<dbReference type="SUPFAM" id="SSF53335">
    <property type="entry name" value="S-adenosyl-L-methionine-dependent methyltransferases"/>
    <property type="match status" value="1"/>
</dbReference>
<dbReference type="Pfam" id="PF04816">
    <property type="entry name" value="TrmK"/>
    <property type="match status" value="1"/>
</dbReference>
<dbReference type="PIRSF" id="PIRSF018637">
    <property type="entry name" value="TrmK"/>
    <property type="match status" value="1"/>
</dbReference>
<dbReference type="EMBL" id="JACSQW010000004">
    <property type="protein sequence ID" value="MBD7894630.1"/>
    <property type="molecule type" value="Genomic_DNA"/>
</dbReference>
<accession>A0ABR8PBH8</accession>
<proteinExistence type="predicted"/>